<evidence type="ECO:0000259" key="4">
    <source>
        <dbReference type="PROSITE" id="PS51206"/>
    </source>
</evidence>
<comment type="caution">
    <text evidence="5">The sequence shown here is derived from an EMBL/GenBank/DDBJ whole genome shotgun (WGS) entry which is preliminary data.</text>
</comment>
<dbReference type="InterPro" id="IPR051620">
    <property type="entry name" value="ORF904-like_C"/>
</dbReference>
<dbReference type="AlphaFoldDB" id="A0A4R0UIV7"/>
<accession>A0A4R0UIV7</accession>
<dbReference type="Gene3D" id="3.40.50.300">
    <property type="entry name" value="P-loop containing nucleotide triphosphate hydrolases"/>
    <property type="match status" value="1"/>
</dbReference>
<keyword evidence="1" id="KW-0547">Nucleotide-binding</keyword>
<organism evidence="5 6">
    <name type="scientific">Bifidobacterium longum subsp. longum</name>
    <dbReference type="NCBI Taxonomy" id="1679"/>
    <lineage>
        <taxon>Bacteria</taxon>
        <taxon>Bacillati</taxon>
        <taxon>Actinomycetota</taxon>
        <taxon>Actinomycetes</taxon>
        <taxon>Bifidobacteriales</taxon>
        <taxon>Bifidobacteriaceae</taxon>
        <taxon>Bifidobacterium</taxon>
    </lineage>
</organism>
<keyword evidence="3" id="KW-0067">ATP-binding</keyword>
<dbReference type="Pfam" id="PF19263">
    <property type="entry name" value="DUF5906"/>
    <property type="match status" value="1"/>
</dbReference>
<dbReference type="InterPro" id="IPR045455">
    <property type="entry name" value="NrS-1_pol-like_helicase"/>
</dbReference>
<dbReference type="PANTHER" id="PTHR35372">
    <property type="entry name" value="ATP BINDING PROTEIN-RELATED"/>
    <property type="match status" value="1"/>
</dbReference>
<dbReference type="PROSITE" id="PS51206">
    <property type="entry name" value="SF3_HELICASE_1"/>
    <property type="match status" value="1"/>
</dbReference>
<sequence length="757" mass="84353">MFIHHCSIIPDGPSHVQQVLLGMGPALKPERHAFYDRIGQSVQIPRNDTGRNPHPWFDDGYAKALWDFRNDSLLLGDDNRTLYVRDVDRTGNNALLNTWHAISSLETEYHVPKAKQYFPWNDQLRVECSKLDKRVKHGIKFANCSFLRVEGVVRRFDADTPLFDQPYELTFDMAYDSRLVGQAIAFLRDVTENEHSAQNLCRMFATPLMEPYKHLSYVLYGDGGNGKGILLGALSRSFPDLAKPVDAQKILGGRRGQGGFSSDQEANKLIGTLWVFDEDADTVTVEQMTALKKISTGDTISSRKIQQDSVDVKPRCTFVIATNNPVITTMTAASVRRFVYVRMRDNRKASDFLPLLEFRDRFGVAPFIMASCSLWLKRGDEPFRDIVIGDPTDLSEAEQWLVDQIVSNGYAISGANPYSESAWEHKNSINKLGLKTGLKKIDGTATRVLSVEDEQRFSPYRSEAVSAYRSADTFMIPEPPEPIDLSGAPVPLPSEFGFVCDYVPANPDKKALNWKKLTKSEQVDTSSRPSGAAFAVVPAPGFMVVDMDRSKDGGESGWDIVNSQIGPYSSDDFPSTYLVRTPSGGFHAYYRIPDDLLGKVKNAAHPHGVPIDTRVEQKGYVVGPGSSVQEGVYLLCDTPENGDVPFLSSKMVLWLKNHGYVNGFENDQPQPAVDHSTAVHAGSRFRQSLGRPDMSPIPEGSRNNDLHAWGFGRLANHPDNKRQIEADFFERGRISGLGDAEIRASWNSILRQLGHQS</sequence>
<gene>
    <name evidence="5" type="ORF">MCC10096_1247</name>
</gene>
<dbReference type="PANTHER" id="PTHR35372:SF2">
    <property type="entry name" value="SF3 HELICASE DOMAIN-CONTAINING PROTEIN"/>
    <property type="match status" value="1"/>
</dbReference>
<dbReference type="InterPro" id="IPR027417">
    <property type="entry name" value="P-loop_NTPase"/>
</dbReference>
<dbReference type="GO" id="GO:0005524">
    <property type="term" value="F:ATP binding"/>
    <property type="evidence" value="ECO:0007669"/>
    <property type="project" value="UniProtKB-KW"/>
</dbReference>
<evidence type="ECO:0000313" key="6">
    <source>
        <dbReference type="Proteomes" id="UP000292932"/>
    </source>
</evidence>
<dbReference type="EMBL" id="SHSP01000013">
    <property type="protein sequence ID" value="TCF31529.1"/>
    <property type="molecule type" value="Genomic_DNA"/>
</dbReference>
<name>A0A4R0UIV7_BIFLL</name>
<evidence type="ECO:0000256" key="3">
    <source>
        <dbReference type="ARBA" id="ARBA00022840"/>
    </source>
</evidence>
<dbReference type="SUPFAM" id="SSF56747">
    <property type="entry name" value="Prim-pol domain"/>
    <property type="match status" value="1"/>
</dbReference>
<dbReference type="GO" id="GO:0016787">
    <property type="term" value="F:hydrolase activity"/>
    <property type="evidence" value="ECO:0007669"/>
    <property type="project" value="UniProtKB-KW"/>
</dbReference>
<keyword evidence="2" id="KW-0378">Hydrolase</keyword>
<proteinExistence type="predicted"/>
<dbReference type="Proteomes" id="UP000292932">
    <property type="component" value="Unassembled WGS sequence"/>
</dbReference>
<protein>
    <recommendedName>
        <fullName evidence="4">SF3 helicase domain-containing protein</fullName>
    </recommendedName>
</protein>
<evidence type="ECO:0000256" key="1">
    <source>
        <dbReference type="ARBA" id="ARBA00022741"/>
    </source>
</evidence>
<evidence type="ECO:0000256" key="2">
    <source>
        <dbReference type="ARBA" id="ARBA00022801"/>
    </source>
</evidence>
<reference evidence="5 6" key="1">
    <citation type="journal article" date="2018" name="Sci. Rep.">
        <title>Genomic diversity and distribution of Bifidobacterium longum subsp. longum across the human lifespan.</title>
        <authorList>
            <person name="Odamaki T."/>
            <person name="Bottacini F."/>
            <person name="Kato K."/>
            <person name="Mitsuyama E."/>
            <person name="Yoshida K."/>
            <person name="Horigome A."/>
            <person name="Xiao J.Z."/>
            <person name="van Sinderen D."/>
        </authorList>
    </citation>
    <scope>NUCLEOTIDE SEQUENCE [LARGE SCALE GENOMIC DNA]</scope>
    <source>
        <strain evidence="5 6">MCC10096</strain>
    </source>
</reference>
<dbReference type="InterPro" id="IPR015330">
    <property type="entry name" value="DNA_primase/pol_bifunc_N"/>
</dbReference>
<dbReference type="InterPro" id="IPR014015">
    <property type="entry name" value="Helicase_SF3_DNA-vir"/>
</dbReference>
<dbReference type="RefSeq" id="WP_131207613.1">
    <property type="nucleotide sequence ID" value="NZ_SHSH01000017.1"/>
</dbReference>
<dbReference type="Pfam" id="PF09250">
    <property type="entry name" value="Prim-Pol"/>
    <property type="match status" value="1"/>
</dbReference>
<feature type="domain" description="SF3 helicase" evidence="4">
    <location>
        <begin position="176"/>
        <end position="371"/>
    </location>
</feature>
<dbReference type="SUPFAM" id="SSF52540">
    <property type="entry name" value="P-loop containing nucleoside triphosphate hydrolases"/>
    <property type="match status" value="1"/>
</dbReference>
<evidence type="ECO:0000313" key="5">
    <source>
        <dbReference type="EMBL" id="TCF31529.1"/>
    </source>
</evidence>